<dbReference type="Proteomes" id="UP000567179">
    <property type="component" value="Unassembled WGS sequence"/>
</dbReference>
<dbReference type="EMBL" id="JAACJJ010000001">
    <property type="protein sequence ID" value="KAF5331071.1"/>
    <property type="molecule type" value="Genomic_DNA"/>
</dbReference>
<accession>A0A8H5BXG0</accession>
<evidence type="ECO:0000256" key="5">
    <source>
        <dbReference type="ARBA" id="ARBA00022786"/>
    </source>
</evidence>
<dbReference type="GO" id="GO:0045842">
    <property type="term" value="P:positive regulation of mitotic metaphase/anaphase transition"/>
    <property type="evidence" value="ECO:0007669"/>
    <property type="project" value="TreeGrafter"/>
</dbReference>
<keyword evidence="5" id="KW-0833">Ubl conjugation pathway</keyword>
<dbReference type="InterPro" id="IPR026000">
    <property type="entry name" value="Apc5_dom"/>
</dbReference>
<dbReference type="AlphaFoldDB" id="A0A8H5BXG0"/>
<keyword evidence="4" id="KW-0498">Mitosis</keyword>
<dbReference type="GO" id="GO:0005680">
    <property type="term" value="C:anaphase-promoting complex"/>
    <property type="evidence" value="ECO:0007669"/>
    <property type="project" value="InterPro"/>
</dbReference>
<keyword evidence="6" id="KW-0131">Cell cycle</keyword>
<dbReference type="GO" id="GO:0051301">
    <property type="term" value="P:cell division"/>
    <property type="evidence" value="ECO:0007669"/>
    <property type="project" value="UniProtKB-KW"/>
</dbReference>
<gene>
    <name evidence="8" type="ORF">D9619_005544</name>
</gene>
<reference evidence="8 9" key="1">
    <citation type="journal article" date="2020" name="ISME J.">
        <title>Uncovering the hidden diversity of litter-decomposition mechanisms in mushroom-forming fungi.</title>
        <authorList>
            <person name="Floudas D."/>
            <person name="Bentzer J."/>
            <person name="Ahren D."/>
            <person name="Johansson T."/>
            <person name="Persson P."/>
            <person name="Tunlid A."/>
        </authorList>
    </citation>
    <scope>NUCLEOTIDE SEQUENCE [LARGE SCALE GENOMIC DNA]</scope>
    <source>
        <strain evidence="8 9">CBS 101986</strain>
    </source>
</reference>
<organism evidence="8 9">
    <name type="scientific">Psilocybe cf. subviscida</name>
    <dbReference type="NCBI Taxonomy" id="2480587"/>
    <lineage>
        <taxon>Eukaryota</taxon>
        <taxon>Fungi</taxon>
        <taxon>Dikarya</taxon>
        <taxon>Basidiomycota</taxon>
        <taxon>Agaricomycotina</taxon>
        <taxon>Agaricomycetes</taxon>
        <taxon>Agaricomycetidae</taxon>
        <taxon>Agaricales</taxon>
        <taxon>Agaricineae</taxon>
        <taxon>Strophariaceae</taxon>
        <taxon>Psilocybe</taxon>
    </lineage>
</organism>
<evidence type="ECO:0000256" key="3">
    <source>
        <dbReference type="ARBA" id="ARBA00022618"/>
    </source>
</evidence>
<evidence type="ECO:0000256" key="1">
    <source>
        <dbReference type="ARBA" id="ARBA00007450"/>
    </source>
</evidence>
<feature type="domain" description="Anaphase-promoting complex subunit 5" evidence="7">
    <location>
        <begin position="225"/>
        <end position="297"/>
    </location>
</feature>
<dbReference type="GO" id="GO:0031145">
    <property type="term" value="P:anaphase-promoting complex-dependent catabolic process"/>
    <property type="evidence" value="ECO:0007669"/>
    <property type="project" value="TreeGrafter"/>
</dbReference>
<protein>
    <recommendedName>
        <fullName evidence="2">Anaphase-promoting complex subunit 5</fullName>
    </recommendedName>
</protein>
<evidence type="ECO:0000256" key="2">
    <source>
        <dbReference type="ARBA" id="ARBA00016066"/>
    </source>
</evidence>
<sequence>MDEAPPPVDHVLRPHHISILTILMMAFKDMEIKKLPGPFALNLHRVLLNEIVQVAQPKPYEEFVNEICSGPGSESKRCHEFKVAIKCIRADIENITKMANFLGNLPCLFMTKNAETRRSIFGYFARRCYLTSTKLSYPGLERLCKDYQAWCAGDASAGYQVMRKDELRSEHLFDPDSLLLSAKTSVWIFKGDLLIFKTHHDRRNRAKSQYYESWEKARVVGDEGLAIENLRRFFEQHFHDGNDSGLRHHALLNLVRMHYIEGEYVAAKKLLLEAINAARTSGDKVALHHCTSLLNRLPTDKEGQKPILNDVQPEIHPLEVLFDVSKLLAEENGQPLNAAFIKIFQAIGVYDHWLDTQTELPGEDQQWAQHAVQSIVWREAGCERLASIEETAVLVGIEGGSESNTRLSVILNKAYRTARQGEYNVALSMLLDPSVWSGLIMHDYTIWAHQIWHILALRATRRGQLRLYREVLLPRRPDGPYNPKEYLFNTSNTEPMSVIRESMYQILQMRQLDQATFGIEHLLHALWNSEFLCRFNLYRTAIVVLADISLELGMANRAKQILDEIMPQLVLGDDKEVRGFASLTQARCAIALSQQDRERLREAVPWLIFAEMDYRELQMYRSLQDVQYLLSIVYHNLDMRDERQQTAQRHADTEKKQHDLEMETVHEDVLKVFEVIASVGDALAAR</sequence>
<evidence type="ECO:0000256" key="6">
    <source>
        <dbReference type="ARBA" id="ARBA00023306"/>
    </source>
</evidence>
<evidence type="ECO:0000313" key="8">
    <source>
        <dbReference type="EMBL" id="KAF5331071.1"/>
    </source>
</evidence>
<dbReference type="PANTHER" id="PTHR12830:SF9">
    <property type="entry name" value="ANAPHASE-PROMOTING COMPLEX SUBUNIT 5"/>
    <property type="match status" value="1"/>
</dbReference>
<dbReference type="PANTHER" id="PTHR12830">
    <property type="entry name" value="ANAPHASE-PROMOTING COMPLEX SUBUNIT 5"/>
    <property type="match status" value="1"/>
</dbReference>
<proteinExistence type="inferred from homology"/>
<name>A0A8H5BXG0_9AGAR</name>
<comment type="caution">
    <text evidence="8">The sequence shown here is derived from an EMBL/GenBank/DDBJ whole genome shotgun (WGS) entry which is preliminary data.</text>
</comment>
<dbReference type="InterPro" id="IPR037679">
    <property type="entry name" value="Apc5"/>
</dbReference>
<comment type="similarity">
    <text evidence="1">Belongs to the APC5 family.</text>
</comment>
<keyword evidence="3" id="KW-0132">Cell division</keyword>
<dbReference type="GO" id="GO:0070979">
    <property type="term" value="P:protein K11-linked ubiquitination"/>
    <property type="evidence" value="ECO:0007669"/>
    <property type="project" value="TreeGrafter"/>
</dbReference>
<evidence type="ECO:0000313" key="9">
    <source>
        <dbReference type="Proteomes" id="UP000567179"/>
    </source>
</evidence>
<dbReference type="OrthoDB" id="2504561at2759"/>
<evidence type="ECO:0000256" key="4">
    <source>
        <dbReference type="ARBA" id="ARBA00022776"/>
    </source>
</evidence>
<keyword evidence="9" id="KW-1185">Reference proteome</keyword>
<dbReference type="Pfam" id="PF12862">
    <property type="entry name" value="ANAPC5"/>
    <property type="match status" value="1"/>
</dbReference>
<evidence type="ECO:0000259" key="7">
    <source>
        <dbReference type="Pfam" id="PF12862"/>
    </source>
</evidence>